<dbReference type="InterPro" id="IPR038623">
    <property type="entry name" value="STING_C_sf"/>
</dbReference>
<protein>
    <recommendedName>
        <fullName evidence="7">Stimulator of interferon genes protein</fullName>
    </recommendedName>
</protein>
<dbReference type="KEGG" id="oml:112153054"/>
<comment type="similarity">
    <text evidence="6">Belongs to the STING family.</text>
</comment>
<dbReference type="GeneTree" id="ENSGT00390000008582"/>
<keyword evidence="9" id="KW-0547">Nucleotide-binding</keyword>
<dbReference type="CTD" id="340061"/>
<evidence type="ECO:0000256" key="13">
    <source>
        <dbReference type="ARBA" id="ARBA00024169"/>
    </source>
</evidence>
<dbReference type="GO" id="GO:0032481">
    <property type="term" value="P:positive regulation of type I interferon production"/>
    <property type="evidence" value="ECO:0007669"/>
    <property type="project" value="InterPro"/>
</dbReference>
<evidence type="ECO:0000313" key="18">
    <source>
        <dbReference type="Proteomes" id="UP000261560"/>
    </source>
</evidence>
<evidence type="ECO:0000313" key="17">
    <source>
        <dbReference type="Ensembl" id="ENSOMEP00000014367.1"/>
    </source>
</evidence>
<dbReference type="FunFam" id="1.20.5.5200:FF:000001">
    <property type="entry name" value="Stimulator of interferon genes protein"/>
    <property type="match status" value="1"/>
</dbReference>
<dbReference type="GeneID" id="112153054"/>
<dbReference type="InterPro" id="IPR029158">
    <property type="entry name" value="STING"/>
</dbReference>
<reference evidence="17" key="2">
    <citation type="submission" date="2025-09" db="UniProtKB">
        <authorList>
            <consortium name="Ensembl"/>
        </authorList>
    </citation>
    <scope>IDENTIFICATION</scope>
</reference>
<feature type="transmembrane region" description="Helical" evidence="14">
    <location>
        <begin position="87"/>
        <end position="107"/>
    </location>
</feature>
<dbReference type="OMA" id="QYGQAGF"/>
<accession>A0A3B3CBA5</accession>
<name>A0A3B3CBA5_ORYME</name>
<dbReference type="Gene3D" id="1.20.5.5200">
    <property type="match status" value="1"/>
</dbReference>
<evidence type="ECO:0000256" key="10">
    <source>
        <dbReference type="ARBA" id="ARBA00022824"/>
    </source>
</evidence>
<dbReference type="GO" id="GO:0016239">
    <property type="term" value="P:positive regulation of macroautophagy"/>
    <property type="evidence" value="ECO:0007669"/>
    <property type="project" value="Ensembl"/>
</dbReference>
<proteinExistence type="inferred from homology"/>
<organism evidence="17 18">
    <name type="scientific">Oryzias melastigma</name>
    <name type="common">Marine medaka</name>
    <dbReference type="NCBI Taxonomy" id="30732"/>
    <lineage>
        <taxon>Eukaryota</taxon>
        <taxon>Metazoa</taxon>
        <taxon>Chordata</taxon>
        <taxon>Craniata</taxon>
        <taxon>Vertebrata</taxon>
        <taxon>Euteleostomi</taxon>
        <taxon>Actinopterygii</taxon>
        <taxon>Neopterygii</taxon>
        <taxon>Teleostei</taxon>
        <taxon>Neoteleostei</taxon>
        <taxon>Acanthomorphata</taxon>
        <taxon>Ovalentaria</taxon>
        <taxon>Atherinomorphae</taxon>
        <taxon>Beloniformes</taxon>
        <taxon>Adrianichthyidae</taxon>
        <taxon>Oryziinae</taxon>
        <taxon>Oryzias</taxon>
    </lineage>
</organism>
<dbReference type="CDD" id="cd22658">
    <property type="entry name" value="STING_C_metazoan-like"/>
    <property type="match status" value="1"/>
</dbReference>
<dbReference type="InterPro" id="IPR047191">
    <property type="entry name" value="STING_C_chordates"/>
</dbReference>
<dbReference type="GO" id="GO:0051607">
    <property type="term" value="P:defense response to virus"/>
    <property type="evidence" value="ECO:0007669"/>
    <property type="project" value="TreeGrafter"/>
</dbReference>
<sequence>MQNHQEHEAVIPRPRGNLPKACAAAIAVITTGVVMFASPEKVLVWVALAVLVVALGSLLHAACLLAEELLHHRNTRHRGRVRPVLSACGLGRWVLLAAGSGGLLLHLKGCSPLLEAQRWELLLLAPVYYTLLKALGVLGPSEVEVSEICEERKMNVAHGLAWSFYLGYLKLVLPRLEESIAEFCASHPTSRNLWARGSRKLLILVPLNAKMSHQLKDEDERLQFYNNLPNYEMNMGGVQGRVYKHSVYKVLDENGWAHECVVEYATPVLTLYKMSHESTAGFGETERTQQVLLFYRTLHHILERSLECQNRYRLILLLNETEDDPHFLSKSILKHLNQQEREEIFLNPLPQQEMEPPAEVMSRVPTLMISLESPQPLRDPVEETYE</sequence>
<evidence type="ECO:0000256" key="8">
    <source>
        <dbReference type="ARBA" id="ARBA00022692"/>
    </source>
</evidence>
<keyword evidence="10" id="KW-0256">Endoplasmic reticulum</keyword>
<evidence type="ECO:0000259" key="15">
    <source>
        <dbReference type="Pfam" id="PF15009"/>
    </source>
</evidence>
<evidence type="ECO:0000256" key="2">
    <source>
        <dbReference type="ARBA" id="ARBA00004477"/>
    </source>
</evidence>
<evidence type="ECO:0000256" key="9">
    <source>
        <dbReference type="ARBA" id="ARBA00022741"/>
    </source>
</evidence>
<dbReference type="Proteomes" id="UP000261560">
    <property type="component" value="Unplaced"/>
</dbReference>
<dbReference type="GO" id="GO:0000421">
    <property type="term" value="C:autophagosome membrane"/>
    <property type="evidence" value="ECO:0007669"/>
    <property type="project" value="UniProtKB-SubCell"/>
</dbReference>
<dbReference type="OrthoDB" id="6053839at2759"/>
<dbReference type="GO" id="GO:0048471">
    <property type="term" value="C:perinuclear region of cytoplasm"/>
    <property type="evidence" value="ECO:0007669"/>
    <property type="project" value="UniProtKB-SubCell"/>
</dbReference>
<dbReference type="AlphaFoldDB" id="A0A3B3CBA5"/>
<keyword evidence="18" id="KW-1185">Reference proteome</keyword>
<comment type="catalytic activity">
    <reaction evidence="13">
        <text>H(+)(in) = H(+)(out)</text>
        <dbReference type="Rhea" id="RHEA:34979"/>
        <dbReference type="ChEBI" id="CHEBI:15378"/>
    </reaction>
</comment>
<dbReference type="InterPro" id="IPR055434">
    <property type="entry name" value="STING_TM"/>
</dbReference>
<dbReference type="Pfam" id="PF23417">
    <property type="entry name" value="STING_TM"/>
    <property type="match status" value="1"/>
</dbReference>
<dbReference type="Gene3D" id="3.40.50.12100">
    <property type="entry name" value="Stimulator of interferon genes protein"/>
    <property type="match status" value="1"/>
</dbReference>
<dbReference type="GO" id="GO:1901224">
    <property type="term" value="P:positive regulation of non-canonical NF-kappaB signal transduction"/>
    <property type="evidence" value="ECO:0007669"/>
    <property type="project" value="Ensembl"/>
</dbReference>
<evidence type="ECO:0000256" key="14">
    <source>
        <dbReference type="SAM" id="Phobius"/>
    </source>
</evidence>
<evidence type="ECO:0000256" key="3">
    <source>
        <dbReference type="ARBA" id="ARBA00004542"/>
    </source>
</evidence>
<dbReference type="GO" id="GO:0002230">
    <property type="term" value="P:positive regulation of defense response to virus by host"/>
    <property type="evidence" value="ECO:0007669"/>
    <property type="project" value="Ensembl"/>
</dbReference>
<dbReference type="GO" id="GO:0033116">
    <property type="term" value="C:endoplasmic reticulum-Golgi intermediate compartment membrane"/>
    <property type="evidence" value="ECO:0007669"/>
    <property type="project" value="UniProtKB-SubCell"/>
</dbReference>
<dbReference type="FunFam" id="3.40.50.12100:FF:000001">
    <property type="entry name" value="Stimulator of interferon genes protein"/>
    <property type="match status" value="1"/>
</dbReference>
<dbReference type="RefSeq" id="XP_024138711.1">
    <property type="nucleotide sequence ID" value="XM_024282943.2"/>
</dbReference>
<evidence type="ECO:0000256" key="7">
    <source>
        <dbReference type="ARBA" id="ARBA00018708"/>
    </source>
</evidence>
<feature type="domain" description="STING transmembrane" evidence="16">
    <location>
        <begin position="45"/>
        <end position="153"/>
    </location>
</feature>
<evidence type="ECO:0000256" key="6">
    <source>
        <dbReference type="ARBA" id="ARBA00009027"/>
    </source>
</evidence>
<reference evidence="17" key="1">
    <citation type="submission" date="2025-08" db="UniProtKB">
        <authorList>
            <consortium name="Ensembl"/>
        </authorList>
    </citation>
    <scope>IDENTIFICATION</scope>
</reference>
<dbReference type="GO" id="GO:0000045">
    <property type="term" value="P:autophagosome assembly"/>
    <property type="evidence" value="ECO:0007669"/>
    <property type="project" value="TreeGrafter"/>
</dbReference>
<dbReference type="GO" id="GO:0035438">
    <property type="term" value="F:cyclic-di-GMP binding"/>
    <property type="evidence" value="ECO:0007669"/>
    <property type="project" value="TreeGrafter"/>
</dbReference>
<evidence type="ECO:0000259" key="16">
    <source>
        <dbReference type="Pfam" id="PF23417"/>
    </source>
</evidence>
<evidence type="ECO:0000256" key="11">
    <source>
        <dbReference type="ARBA" id="ARBA00022989"/>
    </source>
</evidence>
<dbReference type="GO" id="GO:0000139">
    <property type="term" value="C:Golgi membrane"/>
    <property type="evidence" value="ECO:0007669"/>
    <property type="project" value="UniProtKB-SubCell"/>
</dbReference>
<dbReference type="GO" id="GO:0061507">
    <property type="term" value="F:2',3'-cyclic GMP-AMP binding"/>
    <property type="evidence" value="ECO:0007669"/>
    <property type="project" value="TreeGrafter"/>
</dbReference>
<evidence type="ECO:0000256" key="1">
    <source>
        <dbReference type="ARBA" id="ARBA00004457"/>
    </source>
</evidence>
<feature type="transmembrane region" description="Helical" evidence="14">
    <location>
        <begin position="21"/>
        <end position="38"/>
    </location>
</feature>
<dbReference type="PaxDb" id="30732-ENSOMEP00000014367"/>
<dbReference type="Pfam" id="PF15009">
    <property type="entry name" value="STING_LBD"/>
    <property type="match status" value="1"/>
</dbReference>
<dbReference type="GO" id="GO:0061709">
    <property type="term" value="P:reticulophagy"/>
    <property type="evidence" value="ECO:0007669"/>
    <property type="project" value="TreeGrafter"/>
</dbReference>
<keyword evidence="11 14" id="KW-1133">Transmembrane helix</keyword>
<dbReference type="Ensembl" id="ENSOMET00000033527.1">
    <property type="protein sequence ID" value="ENSOMEP00000014367.1"/>
    <property type="gene ID" value="ENSOMEG00000015865.1"/>
</dbReference>
<dbReference type="GO" id="GO:0005789">
    <property type="term" value="C:endoplasmic reticulum membrane"/>
    <property type="evidence" value="ECO:0007669"/>
    <property type="project" value="UniProtKB-SubCell"/>
</dbReference>
<evidence type="ECO:0000256" key="12">
    <source>
        <dbReference type="ARBA" id="ARBA00023136"/>
    </source>
</evidence>
<dbReference type="InterPro" id="IPR055432">
    <property type="entry name" value="STING_LBD"/>
</dbReference>
<comment type="subcellular location">
    <subcellularLocation>
        <location evidence="4">Cytoplasm</location>
        <location evidence="4">Perinuclear region</location>
    </subcellularLocation>
    <subcellularLocation>
        <location evidence="3">Cytoplasmic vesicle</location>
        <location evidence="3">Autophagosome membrane</location>
        <topology evidence="3">Multi-pass membrane protein</topology>
    </subcellularLocation>
    <subcellularLocation>
        <location evidence="2">Endoplasmic reticulum membrane</location>
        <topology evidence="2">Multi-pass membrane protein</topology>
    </subcellularLocation>
    <subcellularLocation>
        <location evidence="1">Endoplasmic reticulum-Golgi intermediate compartment membrane</location>
        <topology evidence="1">Multi-pass membrane protein</topology>
    </subcellularLocation>
    <subcellularLocation>
        <location evidence="5">Golgi apparatus membrane</location>
        <topology evidence="5">Multi-pass membrane protein</topology>
    </subcellularLocation>
</comment>
<evidence type="ECO:0000256" key="5">
    <source>
        <dbReference type="ARBA" id="ARBA00004653"/>
    </source>
</evidence>
<feature type="domain" description="STING ligand-binding" evidence="15">
    <location>
        <begin position="155"/>
        <end position="340"/>
    </location>
</feature>
<evidence type="ECO:0000256" key="4">
    <source>
        <dbReference type="ARBA" id="ARBA00004556"/>
    </source>
</evidence>
<dbReference type="PANTHER" id="PTHR34339">
    <property type="entry name" value="STIMULATOR OF INTERFERON GENES PROTEIN"/>
    <property type="match status" value="1"/>
</dbReference>
<dbReference type="GO" id="GO:0002753">
    <property type="term" value="P:cytoplasmic pattern recognition receptor signaling pathway"/>
    <property type="evidence" value="ECO:0007669"/>
    <property type="project" value="Ensembl"/>
</dbReference>
<dbReference type="PANTHER" id="PTHR34339:SF1">
    <property type="entry name" value="STIMULATOR OF INTERFERON GENES PROTEIN"/>
    <property type="match status" value="1"/>
</dbReference>
<keyword evidence="12 14" id="KW-0472">Membrane</keyword>
<dbReference type="GO" id="GO:0045087">
    <property type="term" value="P:innate immune response"/>
    <property type="evidence" value="ECO:0007669"/>
    <property type="project" value="Ensembl"/>
</dbReference>
<dbReference type="STRING" id="30732.ENSOMEP00000014367"/>
<feature type="transmembrane region" description="Helical" evidence="14">
    <location>
        <begin position="44"/>
        <end position="66"/>
    </location>
</feature>
<keyword evidence="8 14" id="KW-0812">Transmembrane</keyword>